<dbReference type="Proteomes" id="UP001500466">
    <property type="component" value="Unassembled WGS sequence"/>
</dbReference>
<name>A0ABP9GRU6_9ACTN</name>
<evidence type="ECO:0000259" key="2">
    <source>
        <dbReference type="Pfam" id="PF08241"/>
    </source>
</evidence>
<dbReference type="InterPro" id="IPR013216">
    <property type="entry name" value="Methyltransf_11"/>
</dbReference>
<dbReference type="GO" id="GO:0032259">
    <property type="term" value="P:methylation"/>
    <property type="evidence" value="ECO:0007669"/>
    <property type="project" value="UniProtKB-KW"/>
</dbReference>
<evidence type="ECO:0000313" key="4">
    <source>
        <dbReference type="Proteomes" id="UP001500466"/>
    </source>
</evidence>
<proteinExistence type="predicted"/>
<dbReference type="SUPFAM" id="SSF53335">
    <property type="entry name" value="S-adenosyl-L-methionine-dependent methyltransferases"/>
    <property type="match status" value="1"/>
</dbReference>
<reference evidence="4" key="1">
    <citation type="journal article" date="2019" name="Int. J. Syst. Evol. Microbiol.">
        <title>The Global Catalogue of Microorganisms (GCM) 10K type strain sequencing project: providing services to taxonomists for standard genome sequencing and annotation.</title>
        <authorList>
            <consortium name="The Broad Institute Genomics Platform"/>
            <consortium name="The Broad Institute Genome Sequencing Center for Infectious Disease"/>
            <person name="Wu L."/>
            <person name="Ma J."/>
        </authorList>
    </citation>
    <scope>NUCLEOTIDE SEQUENCE [LARGE SCALE GENOMIC DNA]</scope>
    <source>
        <strain evidence="4">JCM 17986</strain>
    </source>
</reference>
<evidence type="ECO:0000313" key="3">
    <source>
        <dbReference type="EMBL" id="GAA4944730.1"/>
    </source>
</evidence>
<protein>
    <submittedName>
        <fullName evidence="3">Class I SAM-dependent methyltransferase</fullName>
    </submittedName>
</protein>
<dbReference type="PANTHER" id="PTHR43464:SF82">
    <property type="entry name" value="METHYLTRANSFERASE DOMAIN-CONTAINING PROTEIN"/>
    <property type="match status" value="1"/>
</dbReference>
<dbReference type="Pfam" id="PF08241">
    <property type="entry name" value="Methyltransf_11"/>
    <property type="match status" value="1"/>
</dbReference>
<gene>
    <name evidence="3" type="ORF">GCM10023205_00400</name>
</gene>
<dbReference type="PANTHER" id="PTHR43464">
    <property type="entry name" value="METHYLTRANSFERASE"/>
    <property type="match status" value="1"/>
</dbReference>
<feature type="region of interest" description="Disordered" evidence="1">
    <location>
        <begin position="1"/>
        <end position="26"/>
    </location>
</feature>
<keyword evidence="4" id="KW-1185">Reference proteome</keyword>
<organism evidence="3 4">
    <name type="scientific">Yinghuangia aomiensis</name>
    <dbReference type="NCBI Taxonomy" id="676205"/>
    <lineage>
        <taxon>Bacteria</taxon>
        <taxon>Bacillati</taxon>
        <taxon>Actinomycetota</taxon>
        <taxon>Actinomycetes</taxon>
        <taxon>Kitasatosporales</taxon>
        <taxon>Streptomycetaceae</taxon>
        <taxon>Yinghuangia</taxon>
    </lineage>
</organism>
<dbReference type="CDD" id="cd02440">
    <property type="entry name" value="AdoMet_MTases"/>
    <property type="match status" value="1"/>
</dbReference>
<dbReference type="GO" id="GO:0008168">
    <property type="term" value="F:methyltransferase activity"/>
    <property type="evidence" value="ECO:0007669"/>
    <property type="project" value="UniProtKB-KW"/>
</dbReference>
<feature type="domain" description="Methyltransferase type 11" evidence="2">
    <location>
        <begin position="73"/>
        <end position="169"/>
    </location>
</feature>
<dbReference type="InterPro" id="IPR029063">
    <property type="entry name" value="SAM-dependent_MTases_sf"/>
</dbReference>
<accession>A0ABP9GRU6</accession>
<evidence type="ECO:0000256" key="1">
    <source>
        <dbReference type="SAM" id="MobiDB-lite"/>
    </source>
</evidence>
<keyword evidence="3" id="KW-0808">Transferase</keyword>
<dbReference type="Gene3D" id="3.40.50.150">
    <property type="entry name" value="Vaccinia Virus protein VP39"/>
    <property type="match status" value="1"/>
</dbReference>
<keyword evidence="3" id="KW-0489">Methyltransferase</keyword>
<sequence>MPGPVVGDTRRMTENPPEPTPPNRDLWDARALAHGTTANDRFYDVDAFLAGRQTLYRTERELAGDVAGRDLLHLQCHFGMDTLNWARLGATVTGVDFSPNAVARARDLAERAGLAADFVEADTQALPASLYGRFDIVVATYGVLCWIRDLGAWMRGAAGALRPGGRLVLVDVHPLYQVFASREPLVADWPYGGGAEQRELSTTTYADPDVAMEPHEAVEFPYSLGEVVTAAVDAGLAIEDLAELVEAELDPRGLLPAPVDGLYRFPLGETQLPFLYALRARRPEA</sequence>
<dbReference type="EMBL" id="BAABHS010000001">
    <property type="protein sequence ID" value="GAA4944730.1"/>
    <property type="molecule type" value="Genomic_DNA"/>
</dbReference>
<comment type="caution">
    <text evidence="3">The sequence shown here is derived from an EMBL/GenBank/DDBJ whole genome shotgun (WGS) entry which is preliminary data.</text>
</comment>